<organism evidence="2 3">
    <name type="scientific">Rhizophagus irregularis</name>
    <dbReference type="NCBI Taxonomy" id="588596"/>
    <lineage>
        <taxon>Eukaryota</taxon>
        <taxon>Fungi</taxon>
        <taxon>Fungi incertae sedis</taxon>
        <taxon>Mucoromycota</taxon>
        <taxon>Glomeromycotina</taxon>
        <taxon>Glomeromycetes</taxon>
        <taxon>Glomerales</taxon>
        <taxon>Glomeraceae</taxon>
        <taxon>Rhizophagus</taxon>
    </lineage>
</organism>
<evidence type="ECO:0000313" key="3">
    <source>
        <dbReference type="Proteomes" id="UP000684084"/>
    </source>
</evidence>
<protein>
    <submittedName>
        <fullName evidence="2">Uncharacterized protein</fullName>
    </submittedName>
</protein>
<reference evidence="2" key="1">
    <citation type="submission" date="2020-05" db="EMBL/GenBank/DDBJ databases">
        <authorList>
            <person name="Rincon C."/>
            <person name="Sanders R I."/>
            <person name="Robbins C."/>
            <person name="Chaturvedi A."/>
        </authorList>
    </citation>
    <scope>NUCLEOTIDE SEQUENCE</scope>
    <source>
        <strain evidence="2">CHB12</strain>
    </source>
</reference>
<dbReference type="EMBL" id="CAGKOT010000002">
    <property type="protein sequence ID" value="CAB5307527.1"/>
    <property type="molecule type" value="Genomic_DNA"/>
</dbReference>
<comment type="caution">
    <text evidence="2">The sequence shown here is derived from an EMBL/GenBank/DDBJ whole genome shotgun (WGS) entry which is preliminary data.</text>
</comment>
<name>A0A916DYP8_9GLOM</name>
<feature type="compositionally biased region" description="Basic and acidic residues" evidence="1">
    <location>
        <begin position="34"/>
        <end position="48"/>
    </location>
</feature>
<sequence>MDSKSSSKAPVAKDSSKEDQDQVTTNSSNLTSVEVRRTEDRPQKRDTMALRTTDLNNERNACLDLDFDKWDTCLDLDFGLDYKWTHFKSVWTWISAWAMKGTRVWTWISAWL</sequence>
<evidence type="ECO:0000256" key="1">
    <source>
        <dbReference type="SAM" id="MobiDB-lite"/>
    </source>
</evidence>
<evidence type="ECO:0000313" key="2">
    <source>
        <dbReference type="EMBL" id="CAB5307527.1"/>
    </source>
</evidence>
<dbReference type="AlphaFoldDB" id="A0A916DYP8"/>
<accession>A0A916DYP8</accession>
<proteinExistence type="predicted"/>
<feature type="region of interest" description="Disordered" evidence="1">
    <location>
        <begin position="1"/>
        <end position="50"/>
    </location>
</feature>
<feature type="compositionally biased region" description="Polar residues" evidence="1">
    <location>
        <begin position="22"/>
        <end position="32"/>
    </location>
</feature>
<gene>
    <name evidence="2" type="ORF">CHRIB12_LOCUS1277</name>
</gene>
<dbReference type="OrthoDB" id="10570679at2759"/>
<dbReference type="Proteomes" id="UP000684084">
    <property type="component" value="Unassembled WGS sequence"/>
</dbReference>